<dbReference type="Pfam" id="PF13456">
    <property type="entry name" value="RVT_3"/>
    <property type="match status" value="1"/>
</dbReference>
<dbReference type="GO" id="GO:0004523">
    <property type="term" value="F:RNA-DNA hybrid ribonuclease activity"/>
    <property type="evidence" value="ECO:0007669"/>
    <property type="project" value="InterPro"/>
</dbReference>
<dbReference type="EMBL" id="VAHF01000013">
    <property type="protein sequence ID" value="TXG48328.1"/>
    <property type="molecule type" value="Genomic_DNA"/>
</dbReference>
<dbReference type="InterPro" id="IPR052929">
    <property type="entry name" value="RNase_H-like_EbsB-rel"/>
</dbReference>
<dbReference type="GO" id="GO:0003676">
    <property type="term" value="F:nucleic acid binding"/>
    <property type="evidence" value="ECO:0007669"/>
    <property type="project" value="InterPro"/>
</dbReference>
<feature type="domain" description="CCHC-type" evidence="2">
    <location>
        <begin position="251"/>
        <end position="264"/>
    </location>
</feature>
<dbReference type="PROSITE" id="PS50158">
    <property type="entry name" value="ZF_CCHC"/>
    <property type="match status" value="1"/>
</dbReference>
<dbReference type="InterPro" id="IPR001878">
    <property type="entry name" value="Znf_CCHC"/>
</dbReference>
<gene>
    <name evidence="3" type="ORF">EZV62_027622</name>
</gene>
<dbReference type="CDD" id="cd06222">
    <property type="entry name" value="RNase_H_like"/>
    <property type="match status" value="1"/>
</dbReference>
<accession>A0A5C7GUE0</accession>
<keyword evidence="1" id="KW-0862">Zinc</keyword>
<keyword evidence="1" id="KW-0863">Zinc-finger</keyword>
<reference evidence="4" key="1">
    <citation type="journal article" date="2019" name="Gigascience">
        <title>De novo genome assembly of the endangered Acer yangbiense, a plant species with extremely small populations endemic to Yunnan Province, China.</title>
        <authorList>
            <person name="Yang J."/>
            <person name="Wariss H.M."/>
            <person name="Tao L."/>
            <person name="Zhang R."/>
            <person name="Yun Q."/>
            <person name="Hollingsworth P."/>
            <person name="Dao Z."/>
            <person name="Luo G."/>
            <person name="Guo H."/>
            <person name="Ma Y."/>
            <person name="Sun W."/>
        </authorList>
    </citation>
    <scope>NUCLEOTIDE SEQUENCE [LARGE SCALE GENOMIC DNA]</scope>
    <source>
        <strain evidence="4">cv. Malutang</strain>
    </source>
</reference>
<comment type="caution">
    <text evidence="3">The sequence shown here is derived from an EMBL/GenBank/DDBJ whole genome shotgun (WGS) entry which is preliminary data.</text>
</comment>
<evidence type="ECO:0000313" key="4">
    <source>
        <dbReference type="Proteomes" id="UP000323000"/>
    </source>
</evidence>
<dbReference type="InterPro" id="IPR044730">
    <property type="entry name" value="RNase_H-like_dom_plant"/>
</dbReference>
<protein>
    <recommendedName>
        <fullName evidence="2">CCHC-type domain-containing protein</fullName>
    </recommendedName>
</protein>
<dbReference type="AlphaFoldDB" id="A0A5C7GUE0"/>
<evidence type="ECO:0000313" key="3">
    <source>
        <dbReference type="EMBL" id="TXG48328.1"/>
    </source>
</evidence>
<dbReference type="OrthoDB" id="2219495at2759"/>
<name>A0A5C7GUE0_9ROSI</name>
<dbReference type="GO" id="GO:0008270">
    <property type="term" value="F:zinc ion binding"/>
    <property type="evidence" value="ECO:0007669"/>
    <property type="project" value="UniProtKB-KW"/>
</dbReference>
<dbReference type="PANTHER" id="PTHR47074">
    <property type="entry name" value="BNAC02G40300D PROTEIN"/>
    <property type="match status" value="1"/>
</dbReference>
<keyword evidence="4" id="KW-1185">Reference proteome</keyword>
<dbReference type="Proteomes" id="UP000323000">
    <property type="component" value="Chromosome 13"/>
</dbReference>
<sequence length="511" mass="57050">MRCDENILGWSSDFISEFRSTNAKIALPPRIGVGIVIRDHEGLIMVSSAQSISTSFLPQVVEAMALLQGIKFAMDTSLVPAIIESDAKSVVDIIRTGVAPLTDIGVIINDILSLINCYNFSVYRPECCIMSSEDITRLCANMSLLEKEGPVQRPRVGLKKAGAQRLALCLVGKVLNNKVVNRDAFLGLISKIWKVKNGLEIESVTTKNAFLRVRVRLDVEKSLRRCLCVDIMRDGEETVMLLYYERLPNHCFMCGRMGHLTLECIDEVVRGEAEGMAELPFGAWMKAIAPYRWKSWKRFQPEKARREGDGSLDKHIGRSQYEIFPIKASGVGSSQDGASEIDLIERITTPGKRMADSIAEIEDIGNARKWGGVVGGSALKRARRTMRSAMIWLSKIGFLQLDVKDLTLVCVIMWRIWYLRNLQVYGSVFQAIDNVYDWSIDFITGYQAAMVGDGEPLVRAETNDTRWMLPLEGFYKVNCDAAIDVRNQVVGVGLVIHNQQGFVMAVGAQRV</sequence>
<dbReference type="InterPro" id="IPR002156">
    <property type="entry name" value="RNaseH_domain"/>
</dbReference>
<dbReference type="PANTHER" id="PTHR47074:SF48">
    <property type="entry name" value="POLYNUCLEOTIDYL TRANSFERASE, RIBONUCLEASE H-LIKE SUPERFAMILY PROTEIN"/>
    <property type="match status" value="1"/>
</dbReference>
<organism evidence="3 4">
    <name type="scientific">Acer yangbiense</name>
    <dbReference type="NCBI Taxonomy" id="1000413"/>
    <lineage>
        <taxon>Eukaryota</taxon>
        <taxon>Viridiplantae</taxon>
        <taxon>Streptophyta</taxon>
        <taxon>Embryophyta</taxon>
        <taxon>Tracheophyta</taxon>
        <taxon>Spermatophyta</taxon>
        <taxon>Magnoliopsida</taxon>
        <taxon>eudicotyledons</taxon>
        <taxon>Gunneridae</taxon>
        <taxon>Pentapetalae</taxon>
        <taxon>rosids</taxon>
        <taxon>malvids</taxon>
        <taxon>Sapindales</taxon>
        <taxon>Sapindaceae</taxon>
        <taxon>Hippocastanoideae</taxon>
        <taxon>Acereae</taxon>
        <taxon>Acer</taxon>
    </lineage>
</organism>
<keyword evidence="1" id="KW-0479">Metal-binding</keyword>
<evidence type="ECO:0000259" key="2">
    <source>
        <dbReference type="PROSITE" id="PS50158"/>
    </source>
</evidence>
<proteinExistence type="predicted"/>
<evidence type="ECO:0000256" key="1">
    <source>
        <dbReference type="PROSITE-ProRule" id="PRU00047"/>
    </source>
</evidence>